<keyword evidence="1" id="KW-0175">Coiled coil</keyword>
<evidence type="ECO:0000256" key="3">
    <source>
        <dbReference type="SAM" id="Phobius"/>
    </source>
</evidence>
<feature type="region of interest" description="Disordered" evidence="2">
    <location>
        <begin position="447"/>
        <end position="509"/>
    </location>
</feature>
<gene>
    <name evidence="4" type="ORF">IT779_12515</name>
</gene>
<feature type="compositionally biased region" description="Low complexity" evidence="2">
    <location>
        <begin position="367"/>
        <end position="390"/>
    </location>
</feature>
<dbReference type="AlphaFoldDB" id="A0A931IAX1"/>
<evidence type="ECO:0000313" key="4">
    <source>
        <dbReference type="EMBL" id="MBH0777105.1"/>
    </source>
</evidence>
<keyword evidence="3" id="KW-0472">Membrane</keyword>
<dbReference type="Proteomes" id="UP000655751">
    <property type="component" value="Unassembled WGS sequence"/>
</dbReference>
<proteinExistence type="predicted"/>
<keyword evidence="3" id="KW-1133">Transmembrane helix</keyword>
<feature type="transmembrane region" description="Helical" evidence="3">
    <location>
        <begin position="188"/>
        <end position="207"/>
    </location>
</feature>
<name>A0A931IAX1_9NOCA</name>
<evidence type="ECO:0000256" key="2">
    <source>
        <dbReference type="SAM" id="MobiDB-lite"/>
    </source>
</evidence>
<feature type="transmembrane region" description="Helical" evidence="3">
    <location>
        <begin position="213"/>
        <end position="232"/>
    </location>
</feature>
<feature type="transmembrane region" description="Helical" evidence="3">
    <location>
        <begin position="156"/>
        <end position="176"/>
    </location>
</feature>
<evidence type="ECO:0000313" key="5">
    <source>
        <dbReference type="Proteomes" id="UP000655751"/>
    </source>
</evidence>
<comment type="caution">
    <text evidence="4">The sequence shown here is derived from an EMBL/GenBank/DDBJ whole genome shotgun (WGS) entry which is preliminary data.</text>
</comment>
<keyword evidence="3" id="KW-0812">Transmembrane</keyword>
<feature type="transmembrane region" description="Helical" evidence="3">
    <location>
        <begin position="118"/>
        <end position="136"/>
    </location>
</feature>
<evidence type="ECO:0000256" key="1">
    <source>
        <dbReference type="SAM" id="Coils"/>
    </source>
</evidence>
<feature type="compositionally biased region" description="Low complexity" evidence="2">
    <location>
        <begin position="334"/>
        <end position="353"/>
    </location>
</feature>
<feature type="region of interest" description="Disordered" evidence="2">
    <location>
        <begin position="325"/>
        <end position="423"/>
    </location>
</feature>
<dbReference type="RefSeq" id="WP_196149425.1">
    <property type="nucleotide sequence ID" value="NZ_JADMLG010000004.1"/>
</dbReference>
<accession>A0A931IAX1</accession>
<organism evidence="4 5">
    <name type="scientific">Nocardia bovistercoris</name>
    <dbReference type="NCBI Taxonomy" id="2785916"/>
    <lineage>
        <taxon>Bacteria</taxon>
        <taxon>Bacillati</taxon>
        <taxon>Actinomycetota</taxon>
        <taxon>Actinomycetes</taxon>
        <taxon>Mycobacteriales</taxon>
        <taxon>Nocardiaceae</taxon>
        <taxon>Nocardia</taxon>
    </lineage>
</organism>
<dbReference type="EMBL" id="JADMLG010000004">
    <property type="protein sequence ID" value="MBH0777105.1"/>
    <property type="molecule type" value="Genomic_DNA"/>
</dbReference>
<feature type="compositionally biased region" description="Low complexity" evidence="2">
    <location>
        <begin position="404"/>
        <end position="423"/>
    </location>
</feature>
<feature type="coiled-coil region" evidence="1">
    <location>
        <begin position="298"/>
        <end position="325"/>
    </location>
</feature>
<keyword evidence="5" id="KW-1185">Reference proteome</keyword>
<feature type="compositionally biased region" description="Low complexity" evidence="2">
    <location>
        <begin position="447"/>
        <end position="464"/>
    </location>
</feature>
<sequence>MTIEHPIEDDVSLLARRVEKARGRLAYQFDPALTQALSEDELHAERDLAEKIRGQDRAQRWKQAQAAAGAADRARQTTEEIEKADIRDLLVARKAIAAQRRESSPHAKLASLYRHRSWSLRALAGVVGAGMLWSAVNVQQNIAPSGPSDPLYWFSYLIEAMISVCLIIIMIGTNKVSEWGVNDNRGQVVAAEIALLALTVGLNTYPYVRGADWFDAGVHAVAPVMIGVALLIHDAASARYGLAITRATDQVRDLPDPAEVIRSRLPDLASYRPMAAELGTPQAVVIEAEPEPDYEPAVEYVEEEIEDEEAEVDESEALTEVLYAEDEEPEDEAPQPVVKAPKPVAQAPKPAVARSTNGTAAKAAESTPPAVKPAAVKPAPVTKPAAVAKPVTPPVKPAPPAPAKPVVAKAPAQPEPTAAPVVAKPAPPAEVAKPAVAAVAEPQPVQAVPAPAEKPAAKPAAAKTGIRKVVPGKGRTAADSRPAAKNGKETPAVPAKPDLQVVPAPDPIHDTGQFRIAELLEQELAELQAERRRARTSRQR</sequence>
<reference evidence="4" key="1">
    <citation type="submission" date="2020-11" db="EMBL/GenBank/DDBJ databases">
        <title>Nocardia NEAU-351.nov., a novel actinomycete isolated from the cow dung.</title>
        <authorList>
            <person name="Zhang X."/>
        </authorList>
    </citation>
    <scope>NUCLEOTIDE SEQUENCE</scope>
    <source>
        <strain evidence="4">NEAU-351</strain>
    </source>
</reference>
<feature type="compositionally biased region" description="Pro residues" evidence="2">
    <location>
        <begin position="391"/>
        <end position="403"/>
    </location>
</feature>
<protein>
    <submittedName>
        <fullName evidence="4">Uncharacterized protein</fullName>
    </submittedName>
</protein>